<feature type="binding site" evidence="9">
    <location>
        <position position="340"/>
    </location>
    <ligand>
        <name>sn-glycerol 3-phosphate</name>
        <dbReference type="ChEBI" id="CHEBI:57597"/>
    </ligand>
</feature>
<dbReference type="SUPFAM" id="SSF53067">
    <property type="entry name" value="Actin-like ATPase domain"/>
    <property type="match status" value="2"/>
</dbReference>
<evidence type="ECO:0000256" key="4">
    <source>
        <dbReference type="ARBA" id="ARBA00022741"/>
    </source>
</evidence>
<dbReference type="eggNOG" id="COG0554">
    <property type="taxonomic scope" value="Bacteria"/>
</dbReference>
<reference evidence="13 14" key="1">
    <citation type="journal article" date="2009" name="PLoS ONE">
        <title>Complete genome sequence of the aerobic CO-oxidizing thermophile Thermomicrobium roseum.</title>
        <authorList>
            <person name="Wu D."/>
            <person name="Raymond J."/>
            <person name="Wu M."/>
            <person name="Chatterji S."/>
            <person name="Ren Q."/>
            <person name="Graham J.E."/>
            <person name="Bryant D.A."/>
            <person name="Robb F."/>
            <person name="Colman A."/>
            <person name="Tallon L.J."/>
            <person name="Badger J.H."/>
            <person name="Madupu R."/>
            <person name="Ward N.L."/>
            <person name="Eisen J.A."/>
        </authorList>
    </citation>
    <scope>NUCLEOTIDE SEQUENCE [LARGE SCALE GENOMIC DNA]</scope>
    <source>
        <strain evidence="14">ATCC 27502 / DSM 5159 / P-2</strain>
        <plasmid evidence="13">unnamed</plasmid>
    </source>
</reference>
<dbReference type="InterPro" id="IPR018484">
    <property type="entry name" value="FGGY_N"/>
</dbReference>
<name>B9L3J4_THERP</name>
<dbReference type="InterPro" id="IPR018483">
    <property type="entry name" value="Carb_kinase_FGGY_CS"/>
</dbReference>
<comment type="function">
    <text evidence="9">Key enzyme in the regulation of glycerol uptake and metabolism. Catalyzes the phosphorylation of glycerol to yield sn-glycerol 3-phosphate.</text>
</comment>
<feature type="binding site" evidence="9">
    <location>
        <position position="218"/>
    </location>
    <ligand>
        <name>ADP</name>
        <dbReference type="ChEBI" id="CHEBI:456216"/>
    </ligand>
</feature>
<sequence>MSVCHRRCDPGDWAHQWSVSRSCRHARFGLSRVVLPECCPHHIIGSIVEAFLVAVLVRFARLPQPTIFDGAGFEGTALSTARAIRDDLSSYLVTDIIDAARRVFGVRGILPNELVSGVGPLLWNPCLEVSGCPVTARPGMASVVAGFRGWAARRRSGRLPVKEALTDGTTRCRSSGRTPAASWAPCCSGSHWCERGALEKSERGTVMSRFALAIDQGTTSTRAVIFDRESNVIAMDQREHQQIYPQPGWVEHDPMEIRERTQQVVRTALERAGIGGGDIAAVGITNQRETSVVWNRHTGQPYRNAIVWQDTRTDQLCAQLERDGYGPMFRERTGLPISTYFSGPKIRWLLESDPEIRAAAEKGDALFGNIDTWLIWWLTGGPNGGAHVTDVSNASRTMLMNLQTLDWDDELLRALQIPRQMLPAIRSSSDPNAYGYTVADGPLGARVPVCGDLGDQQAALVGQAGLKPGMAKNTYGTGCFVLLNTGTEIVPSKYGLLTTVAYRFGDGPCVYALEGSIAITGALVQWLRDNLGLISQSAEVEELARSVEDNGGIYFVPFFSGAFAPYWRADARGVIVGLTRFVNRGHVARAALEATAYQTRDVVDAMVADSGIELAELRVDGGMVQNELLMQFQADILGVPVIRPVVTETTSLGAAYAAGLAVGYWANEQEIAQYWKEARRWNPQMGAEQRDALYRGWKKAVERSFGWVEL</sequence>
<keyword evidence="4 9" id="KW-0547">Nucleotide-binding</keyword>
<evidence type="ECO:0000313" key="14">
    <source>
        <dbReference type="Proteomes" id="UP000000447"/>
    </source>
</evidence>
<keyword evidence="14" id="KW-1185">Reference proteome</keyword>
<feature type="binding site" evidence="9">
    <location>
        <position position="455"/>
    </location>
    <ligand>
        <name>sn-glycerol 3-phosphate</name>
        <dbReference type="ChEBI" id="CHEBI:57597"/>
    </ligand>
</feature>
<dbReference type="NCBIfam" id="TIGR01311">
    <property type="entry name" value="glycerol_kin"/>
    <property type="match status" value="1"/>
</dbReference>
<dbReference type="PANTHER" id="PTHR10196:SF69">
    <property type="entry name" value="GLYCEROL KINASE"/>
    <property type="match status" value="1"/>
</dbReference>
<evidence type="ECO:0000313" key="13">
    <source>
        <dbReference type="EMBL" id="ACM07292.1"/>
    </source>
</evidence>
<comment type="activity regulation">
    <text evidence="9">Inhibited by fructose 1,6-bisphosphate (FBP).</text>
</comment>
<organism evidence="13 14">
    <name type="scientific">Thermomicrobium roseum (strain ATCC 27502 / DSM 5159 / P-2)</name>
    <dbReference type="NCBI Taxonomy" id="309801"/>
    <lineage>
        <taxon>Bacteria</taxon>
        <taxon>Pseudomonadati</taxon>
        <taxon>Thermomicrobiota</taxon>
        <taxon>Thermomicrobia</taxon>
        <taxon>Thermomicrobiales</taxon>
        <taxon>Thermomicrobiaceae</taxon>
        <taxon>Thermomicrobium</taxon>
    </lineage>
</organism>
<gene>
    <name evidence="9 13" type="primary">glpK</name>
    <name evidence="13" type="ordered locus">trd_A0358</name>
</gene>
<evidence type="ECO:0000259" key="11">
    <source>
        <dbReference type="Pfam" id="PF00370"/>
    </source>
</evidence>
<proteinExistence type="inferred from homology"/>
<evidence type="ECO:0000256" key="5">
    <source>
        <dbReference type="ARBA" id="ARBA00022777"/>
    </source>
</evidence>
<comment type="pathway">
    <text evidence="1 9">Polyol metabolism; glycerol degradation via glycerol kinase pathway; sn-glycerol 3-phosphate from glycerol: step 1/1.</text>
</comment>
<dbReference type="GO" id="GO:0006072">
    <property type="term" value="P:glycerol-3-phosphate metabolic process"/>
    <property type="evidence" value="ECO:0007669"/>
    <property type="project" value="InterPro"/>
</dbReference>
<feature type="binding site" evidence="9">
    <location>
        <position position="525"/>
    </location>
    <ligand>
        <name>ATP</name>
        <dbReference type="ChEBI" id="CHEBI:30616"/>
    </ligand>
</feature>
<accession>B9L3J4</accession>
<evidence type="ECO:0000256" key="1">
    <source>
        <dbReference type="ARBA" id="ARBA00005190"/>
    </source>
</evidence>
<feature type="binding site" evidence="9">
    <location>
        <position position="521"/>
    </location>
    <ligand>
        <name>ATP</name>
        <dbReference type="ChEBI" id="CHEBI:30616"/>
    </ligand>
</feature>
<dbReference type="EMBL" id="CP001276">
    <property type="protein sequence ID" value="ACM07292.1"/>
    <property type="molecule type" value="Genomic_DNA"/>
</dbReference>
<dbReference type="GO" id="GO:0019563">
    <property type="term" value="P:glycerol catabolic process"/>
    <property type="evidence" value="ECO:0007669"/>
    <property type="project" value="UniProtKB-UniRule"/>
</dbReference>
<comment type="similarity">
    <text evidence="2 9 10">Belongs to the FGGY kinase family.</text>
</comment>
<feature type="binding site" evidence="9">
    <location>
        <position position="626"/>
    </location>
    <ligand>
        <name>ADP</name>
        <dbReference type="ChEBI" id="CHEBI:456216"/>
    </ligand>
</feature>
<evidence type="ECO:0000256" key="7">
    <source>
        <dbReference type="ARBA" id="ARBA00022840"/>
    </source>
</evidence>
<dbReference type="AlphaFoldDB" id="B9L3J4"/>
<feature type="domain" description="Carbohydrate kinase FGGY C-terminal" evidence="12">
    <location>
        <begin position="472"/>
        <end position="661"/>
    </location>
</feature>
<dbReference type="PANTHER" id="PTHR10196">
    <property type="entry name" value="SUGAR KINASE"/>
    <property type="match status" value="1"/>
</dbReference>
<dbReference type="KEGG" id="tro:trd_A0358"/>
<dbReference type="HAMAP" id="MF_00186">
    <property type="entry name" value="Glycerol_kin"/>
    <property type="match status" value="1"/>
</dbReference>
<feature type="binding site" evidence="9">
    <location>
        <position position="288"/>
    </location>
    <ligand>
        <name>sn-glycerol 3-phosphate</name>
        <dbReference type="ChEBI" id="CHEBI:57597"/>
    </ligand>
</feature>
<feature type="binding site" evidence="9">
    <location>
        <position position="289"/>
    </location>
    <ligand>
        <name>glycerol</name>
        <dbReference type="ChEBI" id="CHEBI:17754"/>
    </ligand>
</feature>
<dbReference type="UniPathway" id="UPA00618">
    <property type="reaction ID" value="UER00672"/>
</dbReference>
<dbReference type="HOGENOM" id="CLU_009281_2_2_0"/>
<dbReference type="InterPro" id="IPR043129">
    <property type="entry name" value="ATPase_NBD"/>
</dbReference>
<dbReference type="PROSITE" id="PS00445">
    <property type="entry name" value="FGGY_KINASES_2"/>
    <property type="match status" value="1"/>
</dbReference>
<evidence type="ECO:0000256" key="10">
    <source>
        <dbReference type="RuleBase" id="RU003733"/>
    </source>
</evidence>
<evidence type="ECO:0000256" key="8">
    <source>
        <dbReference type="ARBA" id="ARBA00052101"/>
    </source>
</evidence>
<keyword evidence="3 9" id="KW-0808">Transferase</keyword>
<feature type="binding site" evidence="9">
    <location>
        <position position="477"/>
    </location>
    <ligand>
        <name>ADP</name>
        <dbReference type="ChEBI" id="CHEBI:456216"/>
    </ligand>
</feature>
<geneLocation type="plasmid" evidence="14">
    <name>Tros</name>
</geneLocation>
<dbReference type="EC" id="2.7.1.30" evidence="9"/>
<evidence type="ECO:0000256" key="9">
    <source>
        <dbReference type="HAMAP-Rule" id="MF_00186"/>
    </source>
</evidence>
<dbReference type="InterPro" id="IPR018485">
    <property type="entry name" value="FGGY_C"/>
</dbReference>
<keyword evidence="13" id="KW-0614">Plasmid</keyword>
<evidence type="ECO:0000256" key="6">
    <source>
        <dbReference type="ARBA" id="ARBA00022798"/>
    </source>
</evidence>
<keyword evidence="6 9" id="KW-0319">Glycerol metabolism</keyword>
<protein>
    <recommendedName>
        <fullName evidence="9">Glycerol kinase</fullName>
        <ecNumber evidence="9">2.7.1.30</ecNumber>
    </recommendedName>
    <alternativeName>
        <fullName evidence="9">ATP:glycerol 3-phosphotransferase</fullName>
    </alternativeName>
    <alternativeName>
        <fullName evidence="9">Glycerokinase</fullName>
        <shortName evidence="9">GK</shortName>
    </alternativeName>
</protein>
<feature type="binding site" evidence="9">
    <location>
        <position position="622"/>
    </location>
    <ligand>
        <name>ATP</name>
        <dbReference type="ChEBI" id="CHEBI:30616"/>
    </ligand>
</feature>
<dbReference type="NCBIfam" id="NF000756">
    <property type="entry name" value="PRK00047.1"/>
    <property type="match status" value="1"/>
</dbReference>
<dbReference type="GO" id="GO:0004370">
    <property type="term" value="F:glycerol kinase activity"/>
    <property type="evidence" value="ECO:0007669"/>
    <property type="project" value="UniProtKB-UniRule"/>
</dbReference>
<dbReference type="FunFam" id="3.30.420.40:FF:000008">
    <property type="entry name" value="Glycerol kinase"/>
    <property type="match status" value="1"/>
</dbReference>
<dbReference type="Proteomes" id="UP000000447">
    <property type="component" value="Plasmid unnamed"/>
</dbReference>
<dbReference type="Pfam" id="PF02782">
    <property type="entry name" value="FGGY_C"/>
    <property type="match status" value="1"/>
</dbReference>
<evidence type="ECO:0000256" key="2">
    <source>
        <dbReference type="ARBA" id="ARBA00009156"/>
    </source>
</evidence>
<feature type="binding site" evidence="9">
    <location>
        <position position="218"/>
    </location>
    <ligand>
        <name>ATP</name>
        <dbReference type="ChEBI" id="CHEBI:30616"/>
    </ligand>
</feature>
<dbReference type="InterPro" id="IPR005999">
    <property type="entry name" value="Glycerol_kin"/>
</dbReference>
<feature type="binding site" evidence="9">
    <location>
        <position position="288"/>
    </location>
    <ligand>
        <name>glycerol</name>
        <dbReference type="ChEBI" id="CHEBI:17754"/>
    </ligand>
</feature>
<feature type="domain" description="Carbohydrate kinase FGGY N-terminal" evidence="11">
    <location>
        <begin position="211"/>
        <end position="462"/>
    </location>
</feature>
<feature type="binding site" evidence="9">
    <location>
        <position position="220"/>
    </location>
    <ligand>
        <name>ATP</name>
        <dbReference type="ChEBI" id="CHEBI:30616"/>
    </ligand>
</feature>
<feature type="binding site" evidence="9">
    <location>
        <position position="521"/>
    </location>
    <ligand>
        <name>ADP</name>
        <dbReference type="ChEBI" id="CHEBI:456216"/>
    </ligand>
</feature>
<feature type="binding site" evidence="9">
    <location>
        <position position="477"/>
    </location>
    <ligand>
        <name>ATP</name>
        <dbReference type="ChEBI" id="CHEBI:30616"/>
    </ligand>
</feature>
<evidence type="ECO:0000259" key="12">
    <source>
        <dbReference type="Pfam" id="PF02782"/>
    </source>
</evidence>
<feature type="binding site" evidence="9">
    <location>
        <position position="222"/>
    </location>
    <ligand>
        <name>ADP</name>
        <dbReference type="ChEBI" id="CHEBI:456216"/>
    </ligand>
</feature>
<keyword evidence="7 9" id="KW-0067">ATP-binding</keyword>
<feature type="binding site" evidence="9">
    <location>
        <position position="622"/>
    </location>
    <ligand>
        <name>ADP</name>
        <dbReference type="ChEBI" id="CHEBI:456216"/>
    </ligand>
</feature>
<dbReference type="Gene3D" id="3.30.420.40">
    <property type="match status" value="2"/>
</dbReference>
<feature type="binding site" evidence="9">
    <location>
        <position position="218"/>
    </location>
    <ligand>
        <name>sn-glycerol 3-phosphate</name>
        <dbReference type="ChEBI" id="CHEBI:57597"/>
    </ligand>
</feature>
<feature type="binding site" evidence="9">
    <location>
        <position position="340"/>
    </location>
    <ligand>
        <name>glycerol</name>
        <dbReference type="ChEBI" id="CHEBI:17754"/>
    </ligand>
</feature>
<evidence type="ECO:0000256" key="3">
    <source>
        <dbReference type="ARBA" id="ARBA00022679"/>
    </source>
</evidence>
<feature type="binding site" evidence="9">
    <location>
        <position position="219"/>
    </location>
    <ligand>
        <name>ATP</name>
        <dbReference type="ChEBI" id="CHEBI:30616"/>
    </ligand>
</feature>
<feature type="binding site" evidence="9">
    <location>
        <position position="455"/>
    </location>
    <ligand>
        <name>glycerol</name>
        <dbReference type="ChEBI" id="CHEBI:17754"/>
    </ligand>
</feature>
<comment type="catalytic activity">
    <reaction evidence="8 9">
        <text>glycerol + ATP = sn-glycerol 3-phosphate + ADP + H(+)</text>
        <dbReference type="Rhea" id="RHEA:21644"/>
        <dbReference type="ChEBI" id="CHEBI:15378"/>
        <dbReference type="ChEBI" id="CHEBI:17754"/>
        <dbReference type="ChEBI" id="CHEBI:30616"/>
        <dbReference type="ChEBI" id="CHEBI:57597"/>
        <dbReference type="ChEBI" id="CHEBI:456216"/>
        <dbReference type="EC" id="2.7.1.30"/>
    </reaction>
</comment>
<dbReference type="CDD" id="cd07769">
    <property type="entry name" value="ASKHA_NBD_FGGY_GK"/>
    <property type="match status" value="1"/>
</dbReference>
<dbReference type="FunFam" id="3.30.420.40:FF:000007">
    <property type="entry name" value="Glycerol kinase"/>
    <property type="match status" value="1"/>
</dbReference>
<feature type="binding site" evidence="9">
    <location>
        <position position="456"/>
    </location>
    <ligand>
        <name>glycerol</name>
        <dbReference type="ChEBI" id="CHEBI:17754"/>
    </ligand>
</feature>
<feature type="binding site" evidence="9">
    <location>
        <position position="289"/>
    </location>
    <ligand>
        <name>sn-glycerol 3-phosphate</name>
        <dbReference type="ChEBI" id="CHEBI:57597"/>
    </ligand>
</feature>
<dbReference type="Pfam" id="PF00370">
    <property type="entry name" value="FGGY_N"/>
    <property type="match status" value="1"/>
</dbReference>
<keyword evidence="5 9" id="KW-0418">Kinase</keyword>
<dbReference type="GO" id="GO:0005524">
    <property type="term" value="F:ATP binding"/>
    <property type="evidence" value="ECO:0007669"/>
    <property type="project" value="UniProtKB-UniRule"/>
</dbReference>
<dbReference type="GO" id="GO:0005829">
    <property type="term" value="C:cytosol"/>
    <property type="evidence" value="ECO:0007669"/>
    <property type="project" value="TreeGrafter"/>
</dbReference>